<evidence type="ECO:0000313" key="4">
    <source>
        <dbReference type="EMBL" id="PRX97295.1"/>
    </source>
</evidence>
<organism evidence="4 5">
    <name type="scientific">Allonocardiopsis opalescens</name>
    <dbReference type="NCBI Taxonomy" id="1144618"/>
    <lineage>
        <taxon>Bacteria</taxon>
        <taxon>Bacillati</taxon>
        <taxon>Actinomycetota</taxon>
        <taxon>Actinomycetes</taxon>
        <taxon>Streptosporangiales</taxon>
        <taxon>Allonocardiopsis</taxon>
    </lineage>
</organism>
<dbReference type="InterPro" id="IPR011006">
    <property type="entry name" value="CheY-like_superfamily"/>
</dbReference>
<protein>
    <submittedName>
        <fullName evidence="4">ANTAR domain-containing protein</fullName>
    </submittedName>
</protein>
<name>A0A2T0Q0Q3_9ACTN</name>
<comment type="caution">
    <text evidence="4">The sequence shown here is derived from an EMBL/GenBank/DDBJ whole genome shotgun (WGS) entry which is preliminary data.</text>
</comment>
<feature type="region of interest" description="Disordered" evidence="2">
    <location>
        <begin position="112"/>
        <end position="149"/>
    </location>
</feature>
<reference evidence="4 5" key="1">
    <citation type="submission" date="2018-03" db="EMBL/GenBank/DDBJ databases">
        <title>Genomic Encyclopedia of Archaeal and Bacterial Type Strains, Phase II (KMG-II): from individual species to whole genera.</title>
        <authorList>
            <person name="Goeker M."/>
        </authorList>
    </citation>
    <scope>NUCLEOTIDE SEQUENCE [LARGE SCALE GENOMIC DNA]</scope>
    <source>
        <strain evidence="4 5">DSM 45601</strain>
    </source>
</reference>
<dbReference type="InterPro" id="IPR036388">
    <property type="entry name" value="WH-like_DNA-bd_sf"/>
</dbReference>
<dbReference type="SMART" id="SM01012">
    <property type="entry name" value="ANTAR"/>
    <property type="match status" value="1"/>
</dbReference>
<dbReference type="InterPro" id="IPR005561">
    <property type="entry name" value="ANTAR"/>
</dbReference>
<feature type="coiled-coil region" evidence="1">
    <location>
        <begin position="15"/>
        <end position="42"/>
    </location>
</feature>
<dbReference type="RefSeq" id="WP_170141061.1">
    <property type="nucleotide sequence ID" value="NZ_PVZC01000006.1"/>
</dbReference>
<proteinExistence type="predicted"/>
<dbReference type="Gene3D" id="1.10.10.10">
    <property type="entry name" value="Winged helix-like DNA-binding domain superfamily/Winged helix DNA-binding domain"/>
    <property type="match status" value="1"/>
</dbReference>
<dbReference type="PROSITE" id="PS50921">
    <property type="entry name" value="ANTAR"/>
    <property type="match status" value="1"/>
</dbReference>
<feature type="compositionally biased region" description="Basic and acidic residues" evidence="2">
    <location>
        <begin position="114"/>
        <end position="128"/>
    </location>
</feature>
<keyword evidence="5" id="KW-1185">Reference proteome</keyword>
<dbReference type="EMBL" id="PVZC01000006">
    <property type="protein sequence ID" value="PRX97295.1"/>
    <property type="molecule type" value="Genomic_DNA"/>
</dbReference>
<sequence length="149" mass="15570">MWANGGEGRTGRAGLEDTAHAVESLSAEVARLRAELDHATAALASQGVIERAKGMVMLACGCDAEAAWQTIVRSSQATNTKARDIAGHIIDVITRASPGTVPSRTRHAVLRELWTTRRDAAPAPRREPAAAGSASGGGPRTAPPARTER</sequence>
<evidence type="ECO:0000259" key="3">
    <source>
        <dbReference type="PROSITE" id="PS50921"/>
    </source>
</evidence>
<evidence type="ECO:0000256" key="2">
    <source>
        <dbReference type="SAM" id="MobiDB-lite"/>
    </source>
</evidence>
<dbReference type="AlphaFoldDB" id="A0A2T0Q0Q3"/>
<dbReference type="SUPFAM" id="SSF52172">
    <property type="entry name" value="CheY-like"/>
    <property type="match status" value="1"/>
</dbReference>
<feature type="domain" description="ANTAR" evidence="3">
    <location>
        <begin position="29"/>
        <end position="90"/>
    </location>
</feature>
<dbReference type="Pfam" id="PF03861">
    <property type="entry name" value="ANTAR"/>
    <property type="match status" value="1"/>
</dbReference>
<dbReference type="GO" id="GO:0003723">
    <property type="term" value="F:RNA binding"/>
    <property type="evidence" value="ECO:0007669"/>
    <property type="project" value="InterPro"/>
</dbReference>
<accession>A0A2T0Q0Q3</accession>
<dbReference type="Proteomes" id="UP000237846">
    <property type="component" value="Unassembled WGS sequence"/>
</dbReference>
<evidence type="ECO:0000256" key="1">
    <source>
        <dbReference type="SAM" id="Coils"/>
    </source>
</evidence>
<keyword evidence="1" id="KW-0175">Coiled coil</keyword>
<gene>
    <name evidence="4" type="ORF">CLV72_106332</name>
</gene>
<evidence type="ECO:0000313" key="5">
    <source>
        <dbReference type="Proteomes" id="UP000237846"/>
    </source>
</evidence>